<dbReference type="OrthoDB" id="21625at2759"/>
<sequence length="256" mass="27503">MSKPPVYPEQSVSGIAIDPRTLERVIPESKRPDGSVRKPLKVRPGFTPQEDISRFRGRRQQQMDSNTLPKGHILGWIPPTDGKAKVAAKPSQNVSSSAAAAEKPLTKAAAKNAKRKAKRQAEKEEVVKDNWEDDDEEDRDSALAKPFASGSGGEKSNEKSSVPLPNNDSQESTNAPVEAPLTADSQPSDSPNTTTRPAESPNGALKATPSETTPPKPTDKEKEKAKEKKKGSGQGRGDSKGQARVLASALQNLDLR</sequence>
<feature type="compositionally biased region" description="Polar residues" evidence="1">
    <location>
        <begin position="163"/>
        <end position="175"/>
    </location>
</feature>
<feature type="compositionally biased region" description="Polar residues" evidence="1">
    <location>
        <begin position="183"/>
        <end position="197"/>
    </location>
</feature>
<feature type="compositionally biased region" description="Basic and acidic residues" evidence="1">
    <location>
        <begin position="119"/>
        <end position="130"/>
    </location>
</feature>
<feature type="domain" description="WIBG Mago-binding" evidence="2">
    <location>
        <begin position="22"/>
        <end position="48"/>
    </location>
</feature>
<dbReference type="GO" id="GO:1903259">
    <property type="term" value="P:exon-exon junction complex disassembly"/>
    <property type="evidence" value="ECO:0007669"/>
    <property type="project" value="InterPro"/>
</dbReference>
<evidence type="ECO:0000256" key="1">
    <source>
        <dbReference type="SAM" id="MobiDB-lite"/>
    </source>
</evidence>
<dbReference type="VEuPathDB" id="FungiDB:BD410DRAFT_779730"/>
<dbReference type="EMBL" id="ML170156">
    <property type="protein sequence ID" value="TDL29340.1"/>
    <property type="molecule type" value="Genomic_DNA"/>
</dbReference>
<proteinExistence type="predicted"/>
<feature type="compositionally biased region" description="Low complexity" evidence="1">
    <location>
        <begin position="98"/>
        <end position="111"/>
    </location>
</feature>
<evidence type="ECO:0000259" key="2">
    <source>
        <dbReference type="SMART" id="SM01273"/>
    </source>
</evidence>
<dbReference type="GO" id="GO:0003723">
    <property type="term" value="F:RNA binding"/>
    <property type="evidence" value="ECO:0007669"/>
    <property type="project" value="TreeGrafter"/>
</dbReference>
<dbReference type="AlphaFoldDB" id="A0A4R5XE32"/>
<dbReference type="SUPFAM" id="SSF101931">
    <property type="entry name" value="Pym (Within the bgcn gene intron protein, WIBG), N-terminal domain"/>
    <property type="match status" value="1"/>
</dbReference>
<evidence type="ECO:0000313" key="4">
    <source>
        <dbReference type="Proteomes" id="UP000294933"/>
    </source>
</evidence>
<protein>
    <recommendedName>
        <fullName evidence="2">WIBG Mago-binding domain-containing protein</fullName>
    </recommendedName>
</protein>
<keyword evidence="4" id="KW-1185">Reference proteome</keyword>
<dbReference type="InterPro" id="IPR015362">
    <property type="entry name" value="WIBG_mago-bd"/>
</dbReference>
<dbReference type="PANTHER" id="PTHR22959">
    <property type="entry name" value="PYM PROTEIN"/>
    <property type="match status" value="1"/>
</dbReference>
<organism evidence="3 4">
    <name type="scientific">Rickenella mellea</name>
    <dbReference type="NCBI Taxonomy" id="50990"/>
    <lineage>
        <taxon>Eukaryota</taxon>
        <taxon>Fungi</taxon>
        <taxon>Dikarya</taxon>
        <taxon>Basidiomycota</taxon>
        <taxon>Agaricomycotina</taxon>
        <taxon>Agaricomycetes</taxon>
        <taxon>Hymenochaetales</taxon>
        <taxon>Rickenellaceae</taxon>
        <taxon>Rickenella</taxon>
    </lineage>
</organism>
<dbReference type="Proteomes" id="UP000294933">
    <property type="component" value="Unassembled WGS sequence"/>
</dbReference>
<dbReference type="PANTHER" id="PTHR22959:SF0">
    <property type="entry name" value="PARTNER OF Y14 AND MAGO"/>
    <property type="match status" value="1"/>
</dbReference>
<dbReference type="GO" id="GO:0035145">
    <property type="term" value="C:exon-exon junction complex"/>
    <property type="evidence" value="ECO:0007669"/>
    <property type="project" value="TreeGrafter"/>
</dbReference>
<evidence type="ECO:0000313" key="3">
    <source>
        <dbReference type="EMBL" id="TDL29340.1"/>
    </source>
</evidence>
<dbReference type="GO" id="GO:0005737">
    <property type="term" value="C:cytoplasm"/>
    <property type="evidence" value="ECO:0007669"/>
    <property type="project" value="TreeGrafter"/>
</dbReference>
<feature type="compositionally biased region" description="Basic and acidic residues" evidence="1">
    <location>
        <begin position="20"/>
        <end position="36"/>
    </location>
</feature>
<dbReference type="Pfam" id="PF09282">
    <property type="entry name" value="Mago-bind"/>
    <property type="match status" value="1"/>
</dbReference>
<accession>A0A4R5XE32</accession>
<dbReference type="STRING" id="50990.A0A4R5XE32"/>
<dbReference type="InterPro" id="IPR039333">
    <property type="entry name" value="PYM1"/>
</dbReference>
<feature type="region of interest" description="Disordered" evidence="1">
    <location>
        <begin position="1"/>
        <end position="256"/>
    </location>
</feature>
<name>A0A4R5XE32_9AGAM</name>
<dbReference type="SMART" id="SM01273">
    <property type="entry name" value="Mago-bind"/>
    <property type="match status" value="1"/>
</dbReference>
<gene>
    <name evidence="3" type="ORF">BD410DRAFT_779730</name>
</gene>
<reference evidence="3 4" key="1">
    <citation type="submission" date="2018-06" db="EMBL/GenBank/DDBJ databases">
        <title>A transcriptomic atlas of mushroom development highlights an independent origin of complex multicellularity.</title>
        <authorList>
            <consortium name="DOE Joint Genome Institute"/>
            <person name="Krizsan K."/>
            <person name="Almasi E."/>
            <person name="Merenyi Z."/>
            <person name="Sahu N."/>
            <person name="Viragh M."/>
            <person name="Koszo T."/>
            <person name="Mondo S."/>
            <person name="Kiss B."/>
            <person name="Balint B."/>
            <person name="Kues U."/>
            <person name="Barry K."/>
            <person name="Hegedus J.C."/>
            <person name="Henrissat B."/>
            <person name="Johnson J."/>
            <person name="Lipzen A."/>
            <person name="Ohm R."/>
            <person name="Nagy I."/>
            <person name="Pangilinan J."/>
            <person name="Yan J."/>
            <person name="Xiong Y."/>
            <person name="Grigoriev I.V."/>
            <person name="Hibbett D.S."/>
            <person name="Nagy L.G."/>
        </authorList>
    </citation>
    <scope>NUCLEOTIDE SEQUENCE [LARGE SCALE GENOMIC DNA]</scope>
    <source>
        <strain evidence="3 4">SZMC22713</strain>
    </source>
</reference>
<feature type="compositionally biased region" description="Basic and acidic residues" evidence="1">
    <location>
        <begin position="217"/>
        <end position="226"/>
    </location>
</feature>
<dbReference type="InterPro" id="IPR036348">
    <property type="entry name" value="WIBG_N_sf"/>
</dbReference>